<feature type="signal peptide" evidence="1">
    <location>
        <begin position="1"/>
        <end position="16"/>
    </location>
</feature>
<evidence type="ECO:0000313" key="3">
    <source>
        <dbReference type="Proteomes" id="UP000076761"/>
    </source>
</evidence>
<evidence type="ECO:0000256" key="1">
    <source>
        <dbReference type="SAM" id="SignalP"/>
    </source>
</evidence>
<reference evidence="2 3" key="1">
    <citation type="journal article" date="2016" name="Mol. Biol. Evol.">
        <title>Comparative Genomics of Early-Diverging Mushroom-Forming Fungi Provides Insights into the Origins of Lignocellulose Decay Capabilities.</title>
        <authorList>
            <person name="Nagy L.G."/>
            <person name="Riley R."/>
            <person name="Tritt A."/>
            <person name="Adam C."/>
            <person name="Daum C."/>
            <person name="Floudas D."/>
            <person name="Sun H."/>
            <person name="Yadav J.S."/>
            <person name="Pangilinan J."/>
            <person name="Larsson K.H."/>
            <person name="Matsuura K."/>
            <person name="Barry K."/>
            <person name="Labutti K."/>
            <person name="Kuo R."/>
            <person name="Ohm R.A."/>
            <person name="Bhattacharya S.S."/>
            <person name="Shirouzu T."/>
            <person name="Yoshinaga Y."/>
            <person name="Martin F.M."/>
            <person name="Grigoriev I.V."/>
            <person name="Hibbett D.S."/>
        </authorList>
    </citation>
    <scope>NUCLEOTIDE SEQUENCE [LARGE SCALE GENOMIC DNA]</scope>
    <source>
        <strain evidence="2 3">HHB14362 ss-1</strain>
    </source>
</reference>
<evidence type="ECO:0000313" key="2">
    <source>
        <dbReference type="EMBL" id="KZT18045.1"/>
    </source>
</evidence>
<sequence>MVRWCICLSWVPVCLAINTCGSVLGTASGSVLTAGSRYADSDLSTPVNEKSVRDSFALFWDRTVLSESRHRIAS</sequence>
<gene>
    <name evidence="2" type="ORF">NEOLEDRAFT_258815</name>
</gene>
<dbReference type="Proteomes" id="UP000076761">
    <property type="component" value="Unassembled WGS sequence"/>
</dbReference>
<accession>A0A165M910</accession>
<protein>
    <recommendedName>
        <fullName evidence="4">Secreted protein</fullName>
    </recommendedName>
</protein>
<organism evidence="2 3">
    <name type="scientific">Neolentinus lepideus HHB14362 ss-1</name>
    <dbReference type="NCBI Taxonomy" id="1314782"/>
    <lineage>
        <taxon>Eukaryota</taxon>
        <taxon>Fungi</taxon>
        <taxon>Dikarya</taxon>
        <taxon>Basidiomycota</taxon>
        <taxon>Agaricomycotina</taxon>
        <taxon>Agaricomycetes</taxon>
        <taxon>Gloeophyllales</taxon>
        <taxon>Gloeophyllaceae</taxon>
        <taxon>Neolentinus</taxon>
    </lineage>
</organism>
<feature type="chain" id="PRO_5007862397" description="Secreted protein" evidence="1">
    <location>
        <begin position="17"/>
        <end position="74"/>
    </location>
</feature>
<name>A0A165M910_9AGAM</name>
<dbReference type="AlphaFoldDB" id="A0A165M910"/>
<keyword evidence="3" id="KW-1185">Reference proteome</keyword>
<keyword evidence="1" id="KW-0732">Signal</keyword>
<evidence type="ECO:0008006" key="4">
    <source>
        <dbReference type="Google" id="ProtNLM"/>
    </source>
</evidence>
<dbReference type="InParanoid" id="A0A165M910"/>
<dbReference type="EMBL" id="KV425720">
    <property type="protein sequence ID" value="KZT18045.1"/>
    <property type="molecule type" value="Genomic_DNA"/>
</dbReference>
<proteinExistence type="predicted"/>